<dbReference type="Proteomes" id="UP000014803">
    <property type="component" value="Chromosome"/>
</dbReference>
<evidence type="ECO:0000256" key="3">
    <source>
        <dbReference type="ARBA" id="ARBA00022801"/>
    </source>
</evidence>
<feature type="compositionally biased region" description="Basic residues" evidence="6">
    <location>
        <begin position="308"/>
        <end position="319"/>
    </location>
</feature>
<dbReference type="SUPFAM" id="SSF55486">
    <property type="entry name" value="Metalloproteases ('zincins'), catalytic domain"/>
    <property type="match status" value="1"/>
</dbReference>
<dbReference type="GO" id="GO:0030198">
    <property type="term" value="P:extracellular matrix organization"/>
    <property type="evidence" value="ECO:0007669"/>
    <property type="project" value="TreeGrafter"/>
</dbReference>
<dbReference type="Gene3D" id="3.40.390.10">
    <property type="entry name" value="Collagenase (Catalytic Domain)"/>
    <property type="match status" value="1"/>
</dbReference>
<evidence type="ECO:0000313" key="10">
    <source>
        <dbReference type="Proteomes" id="UP000014803"/>
    </source>
</evidence>
<feature type="chain" id="PRO_5004534134" description="Peptidase M10 metallopeptidase domain-containing protein" evidence="7">
    <location>
        <begin position="27"/>
        <end position="331"/>
    </location>
</feature>
<feature type="domain" description="Peptidase M10 metallopeptidase" evidence="8">
    <location>
        <begin position="181"/>
        <end position="247"/>
    </location>
</feature>
<keyword evidence="2" id="KW-0479">Metal-binding</keyword>
<dbReference type="PATRIC" id="fig|1254432.3.peg.8928"/>
<dbReference type="PANTHER" id="PTHR10201:SF323">
    <property type="entry name" value="MATRIX METALLOPROTEINASE-21"/>
    <property type="match status" value="1"/>
</dbReference>
<dbReference type="Pfam" id="PF00413">
    <property type="entry name" value="Peptidase_M10"/>
    <property type="match status" value="1"/>
</dbReference>
<dbReference type="InterPro" id="IPR001818">
    <property type="entry name" value="Pept_M10_metallopeptidase"/>
</dbReference>
<keyword evidence="4" id="KW-0862">Zinc</keyword>
<evidence type="ECO:0000256" key="4">
    <source>
        <dbReference type="ARBA" id="ARBA00022833"/>
    </source>
</evidence>
<evidence type="ECO:0000256" key="5">
    <source>
        <dbReference type="ARBA" id="ARBA00023049"/>
    </source>
</evidence>
<keyword evidence="7" id="KW-0732">Signal</keyword>
<dbReference type="GO" id="GO:0004222">
    <property type="term" value="F:metalloendopeptidase activity"/>
    <property type="evidence" value="ECO:0007669"/>
    <property type="project" value="InterPro"/>
</dbReference>
<evidence type="ECO:0000256" key="1">
    <source>
        <dbReference type="ARBA" id="ARBA00022670"/>
    </source>
</evidence>
<proteinExistence type="predicted"/>
<dbReference type="GO" id="GO:0030574">
    <property type="term" value="P:collagen catabolic process"/>
    <property type="evidence" value="ECO:0007669"/>
    <property type="project" value="TreeGrafter"/>
</dbReference>
<evidence type="ECO:0000259" key="8">
    <source>
        <dbReference type="Pfam" id="PF00413"/>
    </source>
</evidence>
<dbReference type="STRING" id="1254432.SCE1572_39465"/>
<feature type="compositionally biased region" description="Low complexity" evidence="6">
    <location>
        <begin position="320"/>
        <end position="331"/>
    </location>
</feature>
<evidence type="ECO:0000313" key="9">
    <source>
        <dbReference type="EMBL" id="AGP40049.1"/>
    </source>
</evidence>
<reference evidence="9 10" key="1">
    <citation type="journal article" date="2013" name="Sci. Rep.">
        <title>Extraordinary expansion of a Sorangium cellulosum genome from an alkaline milieu.</title>
        <authorList>
            <person name="Han K."/>
            <person name="Li Z.F."/>
            <person name="Peng R."/>
            <person name="Zhu L.P."/>
            <person name="Zhou T."/>
            <person name="Wang L.G."/>
            <person name="Li S.G."/>
            <person name="Zhang X.B."/>
            <person name="Hu W."/>
            <person name="Wu Z.H."/>
            <person name="Qin N."/>
            <person name="Li Y.Z."/>
        </authorList>
    </citation>
    <scope>NUCLEOTIDE SEQUENCE [LARGE SCALE GENOMIC DNA]</scope>
    <source>
        <strain evidence="9 10">So0157-2</strain>
    </source>
</reference>
<dbReference type="PANTHER" id="PTHR10201">
    <property type="entry name" value="MATRIX METALLOPROTEINASE"/>
    <property type="match status" value="1"/>
</dbReference>
<dbReference type="OrthoDB" id="5516015at2"/>
<dbReference type="EMBL" id="CP003969">
    <property type="protein sequence ID" value="AGP40049.1"/>
    <property type="molecule type" value="Genomic_DNA"/>
</dbReference>
<gene>
    <name evidence="9" type="ORF">SCE1572_39465</name>
</gene>
<keyword evidence="5" id="KW-0482">Metalloprotease</keyword>
<protein>
    <recommendedName>
        <fullName evidence="8">Peptidase M10 metallopeptidase domain-containing protein</fullName>
    </recommendedName>
</protein>
<dbReference type="GO" id="GO:0006508">
    <property type="term" value="P:proteolysis"/>
    <property type="evidence" value="ECO:0007669"/>
    <property type="project" value="UniProtKB-KW"/>
</dbReference>
<dbReference type="eggNOG" id="COG5549">
    <property type="taxonomic scope" value="Bacteria"/>
</dbReference>
<keyword evidence="1" id="KW-0645">Protease</keyword>
<sequence>MSTKSARCLGAAAALAALATAQQASAYCRSNTCKVSELCLQDDLPVGYCRPLRWTSSCIGFNVQEDASGEISYQEISDVLDAAFRTWQEAPCDGGRPPGIRVQNLGPVSCGAVELNARDGKTRIVDGLVPGNANVVVFRDMDWLASAGHRSEMLALTTVQFDKNTGDLWGADMEINTDLYDFTVGDDSAAPREDLLAVVTHEAGHFLGLDHTLAGPEATMHDRYDRSDPMNFRTLHADDIAGICQIYPPRDLSTAECNPIPPHGFSPECADDQLVACGVAPPGAGGSGWSVPLAAAALGAAAWLRAGVRGRRERPRRGRPAAGERGAPAVR</sequence>
<dbReference type="KEGG" id="scu:SCE1572_39465"/>
<dbReference type="RefSeq" id="WP_020739770.1">
    <property type="nucleotide sequence ID" value="NC_021658.1"/>
</dbReference>
<dbReference type="GO" id="GO:0008270">
    <property type="term" value="F:zinc ion binding"/>
    <property type="evidence" value="ECO:0007669"/>
    <property type="project" value="InterPro"/>
</dbReference>
<feature type="region of interest" description="Disordered" evidence="6">
    <location>
        <begin position="308"/>
        <end position="331"/>
    </location>
</feature>
<dbReference type="AlphaFoldDB" id="S4Y5G7"/>
<evidence type="ECO:0000256" key="6">
    <source>
        <dbReference type="SAM" id="MobiDB-lite"/>
    </source>
</evidence>
<name>S4Y5G7_SORCE</name>
<dbReference type="GO" id="GO:0031012">
    <property type="term" value="C:extracellular matrix"/>
    <property type="evidence" value="ECO:0007669"/>
    <property type="project" value="InterPro"/>
</dbReference>
<evidence type="ECO:0000256" key="2">
    <source>
        <dbReference type="ARBA" id="ARBA00022723"/>
    </source>
</evidence>
<feature type="signal peptide" evidence="7">
    <location>
        <begin position="1"/>
        <end position="26"/>
    </location>
</feature>
<evidence type="ECO:0000256" key="7">
    <source>
        <dbReference type="SAM" id="SignalP"/>
    </source>
</evidence>
<keyword evidence="3" id="KW-0378">Hydrolase</keyword>
<organism evidence="9 10">
    <name type="scientific">Sorangium cellulosum So0157-2</name>
    <dbReference type="NCBI Taxonomy" id="1254432"/>
    <lineage>
        <taxon>Bacteria</taxon>
        <taxon>Pseudomonadati</taxon>
        <taxon>Myxococcota</taxon>
        <taxon>Polyangia</taxon>
        <taxon>Polyangiales</taxon>
        <taxon>Polyangiaceae</taxon>
        <taxon>Sorangium</taxon>
    </lineage>
</organism>
<accession>S4Y5G7</accession>
<dbReference type="HOGENOM" id="CLU_863060_0_0_7"/>
<dbReference type="InterPro" id="IPR024079">
    <property type="entry name" value="MetalloPept_cat_dom_sf"/>
</dbReference>